<evidence type="ECO:0000313" key="2">
    <source>
        <dbReference type="Proteomes" id="UP000026915"/>
    </source>
</evidence>
<reference evidence="1 2" key="1">
    <citation type="journal article" date="2013" name="Genome Biol.">
        <title>The genome sequence of the most widely cultivated cacao type and its use to identify candidate genes regulating pod color.</title>
        <authorList>
            <person name="Motamayor J.C."/>
            <person name="Mockaitis K."/>
            <person name="Schmutz J."/>
            <person name="Haiminen N."/>
            <person name="Iii D.L."/>
            <person name="Cornejo O."/>
            <person name="Findley S.D."/>
            <person name="Zheng P."/>
            <person name="Utro F."/>
            <person name="Royaert S."/>
            <person name="Saski C."/>
            <person name="Jenkins J."/>
            <person name="Podicheti R."/>
            <person name="Zhao M."/>
            <person name="Scheffler B.E."/>
            <person name="Stack J.C."/>
            <person name="Feltus F.A."/>
            <person name="Mustiga G.M."/>
            <person name="Amores F."/>
            <person name="Phillips W."/>
            <person name="Marelli J.P."/>
            <person name="May G.D."/>
            <person name="Shapiro H."/>
            <person name="Ma J."/>
            <person name="Bustamante C.D."/>
            <person name="Schnell R.J."/>
            <person name="Main D."/>
            <person name="Gilbert D."/>
            <person name="Parida L."/>
            <person name="Kuhn D.N."/>
        </authorList>
    </citation>
    <scope>NUCLEOTIDE SEQUENCE [LARGE SCALE GENOMIC DNA]</scope>
    <source>
        <strain evidence="2">cv. Matina 1-6</strain>
    </source>
</reference>
<proteinExistence type="predicted"/>
<dbReference type="HOGENOM" id="CLU_1374363_0_0_1"/>
<keyword evidence="2" id="KW-1185">Reference proteome</keyword>
<sequence length="199" mass="22442">MIIYGDHYLNNTYKGGETRERGSVESDLLFLGLMKLVEEVVGVNLQNHKIKLHALFNHAIGVLRVIIRGDEDVNDEMDDDCEDDYVGERDDCLMGDINGDNDILDCNHADGSTEHARTVVLEAVQCDDHAITILLEDVEYDDPIYDNPITGENGNRSSNDSYQERVNTGVSHQWIILGVDMIYFQTVAIEESRSIDNHL</sequence>
<dbReference type="Gramene" id="EOY01179">
    <property type="protein sequence ID" value="EOY01179"/>
    <property type="gene ID" value="TCM_011115"/>
</dbReference>
<dbReference type="AlphaFoldDB" id="A0A061EFZ5"/>
<name>A0A061EFZ5_THECC</name>
<dbReference type="InParanoid" id="A0A061EFZ5"/>
<accession>A0A061EFZ5</accession>
<evidence type="ECO:0000313" key="1">
    <source>
        <dbReference type="EMBL" id="EOY01179.1"/>
    </source>
</evidence>
<dbReference type="EMBL" id="CM001880">
    <property type="protein sequence ID" value="EOY01179.1"/>
    <property type="molecule type" value="Genomic_DNA"/>
</dbReference>
<gene>
    <name evidence="1" type="ORF">TCM_011115</name>
</gene>
<dbReference type="Proteomes" id="UP000026915">
    <property type="component" value="Chromosome 2"/>
</dbReference>
<organism evidence="1 2">
    <name type="scientific">Theobroma cacao</name>
    <name type="common">Cacao</name>
    <name type="synonym">Cocoa</name>
    <dbReference type="NCBI Taxonomy" id="3641"/>
    <lineage>
        <taxon>Eukaryota</taxon>
        <taxon>Viridiplantae</taxon>
        <taxon>Streptophyta</taxon>
        <taxon>Embryophyta</taxon>
        <taxon>Tracheophyta</taxon>
        <taxon>Spermatophyta</taxon>
        <taxon>Magnoliopsida</taxon>
        <taxon>eudicotyledons</taxon>
        <taxon>Gunneridae</taxon>
        <taxon>Pentapetalae</taxon>
        <taxon>rosids</taxon>
        <taxon>malvids</taxon>
        <taxon>Malvales</taxon>
        <taxon>Malvaceae</taxon>
        <taxon>Byttnerioideae</taxon>
        <taxon>Theobroma</taxon>
    </lineage>
</organism>
<protein>
    <submittedName>
        <fullName evidence="1">Uncharacterized protein</fullName>
    </submittedName>
</protein>